<dbReference type="EMBL" id="LJCR01000842">
    <property type="protein sequence ID" value="KPV51614.1"/>
    <property type="molecule type" value="Genomic_DNA"/>
</dbReference>
<dbReference type="AlphaFoldDB" id="A0A0P9DNB5"/>
<reference evidence="2 3" key="1">
    <citation type="submission" date="2015-09" db="EMBL/GenBank/DDBJ databases">
        <title>Draft genome sequence of Kouleothrix aurantiaca JCM 19913.</title>
        <authorList>
            <person name="Hemp J."/>
        </authorList>
    </citation>
    <scope>NUCLEOTIDE SEQUENCE [LARGE SCALE GENOMIC DNA]</scope>
    <source>
        <strain evidence="2 3">COM-B</strain>
    </source>
</reference>
<evidence type="ECO:0000256" key="1">
    <source>
        <dbReference type="SAM" id="Phobius"/>
    </source>
</evidence>
<gene>
    <name evidence="2" type="ORF">SE17_20200</name>
</gene>
<keyword evidence="3" id="KW-1185">Reference proteome</keyword>
<protein>
    <recommendedName>
        <fullName evidence="4">DUF2254 domain-containing protein</fullName>
    </recommendedName>
</protein>
<organism evidence="2 3">
    <name type="scientific">Kouleothrix aurantiaca</name>
    <dbReference type="NCBI Taxonomy" id="186479"/>
    <lineage>
        <taxon>Bacteria</taxon>
        <taxon>Bacillati</taxon>
        <taxon>Chloroflexota</taxon>
        <taxon>Chloroflexia</taxon>
        <taxon>Chloroflexales</taxon>
        <taxon>Roseiflexineae</taxon>
        <taxon>Roseiflexaceae</taxon>
        <taxon>Kouleothrix</taxon>
    </lineage>
</organism>
<keyword evidence="1" id="KW-0812">Transmembrane</keyword>
<feature type="transmembrane region" description="Helical" evidence="1">
    <location>
        <begin position="63"/>
        <end position="88"/>
    </location>
</feature>
<dbReference type="Proteomes" id="UP000050509">
    <property type="component" value="Unassembled WGS sequence"/>
</dbReference>
<feature type="transmembrane region" description="Helical" evidence="1">
    <location>
        <begin position="138"/>
        <end position="159"/>
    </location>
</feature>
<dbReference type="PATRIC" id="fig|186479.3.peg.10428"/>
<keyword evidence="1" id="KW-0472">Membrane</keyword>
<keyword evidence="1" id="KW-1133">Transmembrane helix</keyword>
<comment type="caution">
    <text evidence="2">The sequence shown here is derived from an EMBL/GenBank/DDBJ whole genome shotgun (WGS) entry which is preliminary data.</text>
</comment>
<accession>A0A0P9DNB5</accession>
<dbReference type="Pfam" id="PF10011">
    <property type="entry name" value="DUF2254"/>
    <property type="match status" value="1"/>
</dbReference>
<name>A0A0P9DNB5_9CHLR</name>
<evidence type="ECO:0000313" key="3">
    <source>
        <dbReference type="Proteomes" id="UP000050509"/>
    </source>
</evidence>
<evidence type="ECO:0000313" key="2">
    <source>
        <dbReference type="EMBL" id="KPV51614.1"/>
    </source>
</evidence>
<dbReference type="InterPro" id="IPR018723">
    <property type="entry name" value="DUF2254_membrane"/>
</dbReference>
<sequence>MNVRLHERWDELRGSYWFVPTLMIIGAALLWGALGAADQALLEAGVARLPWLYYDTIESARTLMFAVAGAMIGIIGVVFSITTVPLTIAASQFGPRLLRMFLRDTGTQVVLGTFTATFIFCMLVLLRMRDETTASLPQVSLSVGLALALLSLGLLVYFINHIAVSMQAPVVVAAVSDELQAAIKATFPLASGPAAPAPPFVPPAAPALTVLAERNGYIQARDDNQLFQLAETHHLTIQLLREPGAFVTAGAPLARVWPPAAPGSVGQAINGAFVLEAQRTLVQDIEFGINELVEVALRALSPAINDPFTAITCTDWLGAALCQLAMRQLHVPCRCSSDGTVRLASVPLTFGHATDAAFNQIREYGRGSASVTLHLLNTIAVVAECARSAEQRAHLRRHAELIEQGSRDGLPEAVGRALVAQRYAEVAAMLAAQ</sequence>
<evidence type="ECO:0008006" key="4">
    <source>
        <dbReference type="Google" id="ProtNLM"/>
    </source>
</evidence>
<feature type="transmembrane region" description="Helical" evidence="1">
    <location>
        <begin position="16"/>
        <end position="42"/>
    </location>
</feature>
<proteinExistence type="predicted"/>
<feature type="transmembrane region" description="Helical" evidence="1">
    <location>
        <begin position="108"/>
        <end position="126"/>
    </location>
</feature>